<evidence type="ECO:0000259" key="2">
    <source>
        <dbReference type="PROSITE" id="PS50975"/>
    </source>
</evidence>
<organism evidence="3 4">
    <name type="scientific">Halorubrum californiense DSM 19288</name>
    <dbReference type="NCBI Taxonomy" id="1227465"/>
    <lineage>
        <taxon>Archaea</taxon>
        <taxon>Methanobacteriati</taxon>
        <taxon>Methanobacteriota</taxon>
        <taxon>Stenosarchaea group</taxon>
        <taxon>Halobacteria</taxon>
        <taxon>Halobacteriales</taxon>
        <taxon>Haloferacaceae</taxon>
        <taxon>Halorubrum</taxon>
    </lineage>
</organism>
<dbReference type="GO" id="GO:0046872">
    <property type="term" value="F:metal ion binding"/>
    <property type="evidence" value="ECO:0007669"/>
    <property type="project" value="InterPro"/>
</dbReference>
<dbReference type="Proteomes" id="UP000011586">
    <property type="component" value="Unassembled WGS sequence"/>
</dbReference>
<dbReference type="STRING" id="1227465.C463_14665"/>
<dbReference type="Pfam" id="PF15632">
    <property type="entry name" value="ATPgrasp_Ter"/>
    <property type="match status" value="1"/>
</dbReference>
<dbReference type="InterPro" id="IPR011761">
    <property type="entry name" value="ATP-grasp"/>
</dbReference>
<keyword evidence="4" id="KW-1185">Reference proteome</keyword>
<dbReference type="PROSITE" id="PS50975">
    <property type="entry name" value="ATP_GRASP"/>
    <property type="match status" value="1"/>
</dbReference>
<comment type="caution">
    <text evidence="3">The sequence shown here is derived from an EMBL/GenBank/DDBJ whole genome shotgun (WGS) entry which is preliminary data.</text>
</comment>
<dbReference type="EMBL" id="AOJK01000069">
    <property type="protein sequence ID" value="ELZ40561.1"/>
    <property type="molecule type" value="Genomic_DNA"/>
</dbReference>
<accession>M0DYK7</accession>
<name>M0DYK7_9EURY</name>
<dbReference type="AlphaFoldDB" id="M0DYK7"/>
<evidence type="ECO:0000313" key="4">
    <source>
        <dbReference type="Proteomes" id="UP000011586"/>
    </source>
</evidence>
<keyword evidence="1" id="KW-0067">ATP-binding</keyword>
<evidence type="ECO:0000256" key="1">
    <source>
        <dbReference type="PROSITE-ProRule" id="PRU00409"/>
    </source>
</evidence>
<feature type="domain" description="ATP-grasp" evidence="2">
    <location>
        <begin position="39"/>
        <end position="222"/>
    </location>
</feature>
<gene>
    <name evidence="3" type="ORF">C463_14665</name>
</gene>
<keyword evidence="1" id="KW-0547">Nucleotide-binding</keyword>
<dbReference type="Gene3D" id="3.30.470.20">
    <property type="entry name" value="ATP-grasp fold, B domain"/>
    <property type="match status" value="1"/>
</dbReference>
<protein>
    <submittedName>
        <fullName evidence="3">ATP-grasp protein-like protein</fullName>
    </submittedName>
</protein>
<sequence>MNGYGIYTVRNTEEIQDDVSLIIPSIESYEAAWDRYRTVMMAQSCNIPTPETDLLSDRSKAPDRAVIKSRYSIIESDNELSYPGVELIDGNNSVDQEAVIERMSHEPIIQEYVPSTGEYGFFAVYDQGSPVATFQHRRIRSTSYSGGASAHREAVRIPEIDRLGRRLLDKLDWHGPAMVEFRRDSRDGTFRLMEINPRFWGSLALGIAAGVDFPWLYYQLASGYSDDGVSDMGYNTHVQASYIRAELQHFGSVCFERGPSFVPRPGVVETVLSQLRSAPTSEHDLLDADDPLPFVYDVYKSVTALLDRL</sequence>
<reference evidence="3 4" key="1">
    <citation type="journal article" date="2014" name="PLoS Genet.">
        <title>Phylogenetically driven sequencing of extremely halophilic archaea reveals strategies for static and dynamic osmo-response.</title>
        <authorList>
            <person name="Becker E.A."/>
            <person name="Seitzer P.M."/>
            <person name="Tritt A."/>
            <person name="Larsen D."/>
            <person name="Krusor M."/>
            <person name="Yao A.I."/>
            <person name="Wu D."/>
            <person name="Madern D."/>
            <person name="Eisen J.A."/>
            <person name="Darling A.E."/>
            <person name="Facciotti M.T."/>
        </authorList>
    </citation>
    <scope>NUCLEOTIDE SEQUENCE [LARGE SCALE GENOMIC DNA]</scope>
    <source>
        <strain evidence="3 4">DSM 19288</strain>
    </source>
</reference>
<evidence type="ECO:0000313" key="3">
    <source>
        <dbReference type="EMBL" id="ELZ40561.1"/>
    </source>
</evidence>
<proteinExistence type="predicted"/>
<dbReference type="SUPFAM" id="SSF56059">
    <property type="entry name" value="Glutathione synthetase ATP-binding domain-like"/>
    <property type="match status" value="1"/>
</dbReference>
<dbReference type="GO" id="GO:0005524">
    <property type="term" value="F:ATP binding"/>
    <property type="evidence" value="ECO:0007669"/>
    <property type="project" value="UniProtKB-UniRule"/>
</dbReference>